<dbReference type="SFLD" id="SFLDG01129">
    <property type="entry name" value="C1.5:_HAD__Beta-PGM__Phosphata"/>
    <property type="match status" value="1"/>
</dbReference>
<protein>
    <submittedName>
        <fullName evidence="3">HAD-like domain-containing protein</fullName>
    </submittedName>
</protein>
<name>A0A136IS98_9PEZI</name>
<dbReference type="STRING" id="196109.A0A136IS98"/>
<proteinExistence type="predicted"/>
<dbReference type="SFLD" id="SFLDS00003">
    <property type="entry name" value="Haloacid_Dehalogenase"/>
    <property type="match status" value="1"/>
</dbReference>
<dbReference type="InParanoid" id="A0A136IS98"/>
<feature type="region of interest" description="Disordered" evidence="2">
    <location>
        <begin position="114"/>
        <end position="139"/>
    </location>
</feature>
<dbReference type="EMBL" id="KQ964261">
    <property type="protein sequence ID" value="KXJ87639.1"/>
    <property type="molecule type" value="Genomic_DNA"/>
</dbReference>
<dbReference type="SUPFAM" id="SSF56784">
    <property type="entry name" value="HAD-like"/>
    <property type="match status" value="1"/>
</dbReference>
<dbReference type="InterPro" id="IPR051540">
    <property type="entry name" value="S-2-haloacid_dehalogenase"/>
</dbReference>
<dbReference type="PANTHER" id="PTHR43316">
    <property type="entry name" value="HYDROLASE, HALOACID DELAHOGENASE-RELATED"/>
    <property type="match status" value="1"/>
</dbReference>
<dbReference type="Gene3D" id="3.40.50.1000">
    <property type="entry name" value="HAD superfamily/HAD-like"/>
    <property type="match status" value="1"/>
</dbReference>
<dbReference type="Proteomes" id="UP000070501">
    <property type="component" value="Unassembled WGS sequence"/>
</dbReference>
<evidence type="ECO:0000256" key="2">
    <source>
        <dbReference type="SAM" id="MobiDB-lite"/>
    </source>
</evidence>
<dbReference type="Gene3D" id="1.10.150.240">
    <property type="entry name" value="Putative phosphatase, domain 2"/>
    <property type="match status" value="1"/>
</dbReference>
<evidence type="ECO:0000313" key="4">
    <source>
        <dbReference type="Proteomes" id="UP000070501"/>
    </source>
</evidence>
<keyword evidence="1" id="KW-0378">Hydrolase</keyword>
<dbReference type="OrthoDB" id="40579at2759"/>
<sequence>MDQVKALTFDVFGTVVDWRTTVVRELVQAARDKLASPPPAPSPSSSAAAAGYFTRLASLAEPDWARFAQSWRDSYGVFTRSFVPGETAWKDIDAHHYDSLVALLVDWGLGSRGAEQDVDNDDDNDGNSGSTAAAAETAEAVTTVYTEPELRNLSLVWHRLRPWPDSAAGIHLLGTRYATATLSNGTRALLSDLNSLPDPPEAEGPKTGLGFQHIISTADFAAYKPHPSTYRGACAALGCQPHEVAMVAAHPGDLRAARAQGMRTIYVERPREEEWSAEEERYREAKGEGEENGEHERTGWVDIWISEAEGGFLEVARRLGVASSSSSSSSSVFH</sequence>
<evidence type="ECO:0000313" key="3">
    <source>
        <dbReference type="EMBL" id="KXJ87639.1"/>
    </source>
</evidence>
<dbReference type="AlphaFoldDB" id="A0A136IS98"/>
<reference evidence="4" key="1">
    <citation type="submission" date="2016-02" db="EMBL/GenBank/DDBJ databases">
        <title>Draft genome sequence of Microdochium bolleyi, a fungal endophyte of beachgrass.</title>
        <authorList>
            <consortium name="DOE Joint Genome Institute"/>
            <person name="David A.S."/>
            <person name="May G."/>
            <person name="Haridas S."/>
            <person name="Lim J."/>
            <person name="Wang M."/>
            <person name="Labutti K."/>
            <person name="Lipzen A."/>
            <person name="Barry K."/>
            <person name="Grigoriev I.V."/>
        </authorList>
    </citation>
    <scope>NUCLEOTIDE SEQUENCE [LARGE SCALE GENOMIC DNA]</scope>
    <source>
        <strain evidence="4">J235TASD1</strain>
    </source>
</reference>
<evidence type="ECO:0000256" key="1">
    <source>
        <dbReference type="ARBA" id="ARBA00022801"/>
    </source>
</evidence>
<dbReference type="NCBIfam" id="TIGR01493">
    <property type="entry name" value="HAD-SF-IA-v2"/>
    <property type="match status" value="1"/>
</dbReference>
<keyword evidence="4" id="KW-1185">Reference proteome</keyword>
<dbReference type="PANTHER" id="PTHR43316:SF3">
    <property type="entry name" value="HALOACID DEHALOGENASE, TYPE II (AFU_ORTHOLOGUE AFUA_2G07750)-RELATED"/>
    <property type="match status" value="1"/>
</dbReference>
<feature type="region of interest" description="Disordered" evidence="2">
    <location>
        <begin position="272"/>
        <end position="296"/>
    </location>
</feature>
<feature type="compositionally biased region" description="Acidic residues" evidence="2">
    <location>
        <begin position="116"/>
        <end position="125"/>
    </location>
</feature>
<dbReference type="GO" id="GO:0016791">
    <property type="term" value="F:phosphatase activity"/>
    <property type="evidence" value="ECO:0007669"/>
    <property type="project" value="UniProtKB-ARBA"/>
</dbReference>
<accession>A0A136IS98</accession>
<dbReference type="InterPro" id="IPR006439">
    <property type="entry name" value="HAD-SF_hydro_IA"/>
</dbReference>
<organism evidence="3 4">
    <name type="scientific">Microdochium bolleyi</name>
    <dbReference type="NCBI Taxonomy" id="196109"/>
    <lineage>
        <taxon>Eukaryota</taxon>
        <taxon>Fungi</taxon>
        <taxon>Dikarya</taxon>
        <taxon>Ascomycota</taxon>
        <taxon>Pezizomycotina</taxon>
        <taxon>Sordariomycetes</taxon>
        <taxon>Xylariomycetidae</taxon>
        <taxon>Xylariales</taxon>
        <taxon>Microdochiaceae</taxon>
        <taxon>Microdochium</taxon>
    </lineage>
</organism>
<gene>
    <name evidence="3" type="ORF">Micbo1qcDRAFT_197645</name>
</gene>
<dbReference type="InterPro" id="IPR023198">
    <property type="entry name" value="PGP-like_dom2"/>
</dbReference>
<dbReference type="InterPro" id="IPR023214">
    <property type="entry name" value="HAD_sf"/>
</dbReference>
<feature type="compositionally biased region" description="Low complexity" evidence="2">
    <location>
        <begin position="126"/>
        <end position="139"/>
    </location>
</feature>
<dbReference type="InterPro" id="IPR036412">
    <property type="entry name" value="HAD-like_sf"/>
</dbReference>
<dbReference type="Pfam" id="PF00702">
    <property type="entry name" value="Hydrolase"/>
    <property type="match status" value="1"/>
</dbReference>